<evidence type="ECO:0000259" key="2">
    <source>
        <dbReference type="Pfam" id="PF17949"/>
    </source>
</evidence>
<evidence type="ECO:0000256" key="1">
    <source>
        <dbReference type="SAM" id="SignalP"/>
    </source>
</evidence>
<gene>
    <name evidence="3" type="primary">FAAP24</name>
</gene>
<dbReference type="GO" id="GO:0036297">
    <property type="term" value="P:interstrand cross-link repair"/>
    <property type="evidence" value="ECO:0007669"/>
    <property type="project" value="InterPro"/>
</dbReference>
<reference evidence="3" key="1">
    <citation type="submission" date="2025-08" db="UniProtKB">
        <authorList>
            <consortium name="Ensembl"/>
        </authorList>
    </citation>
    <scope>IDENTIFICATION</scope>
</reference>
<dbReference type="GO" id="GO:0003682">
    <property type="term" value="F:chromatin binding"/>
    <property type="evidence" value="ECO:0007669"/>
    <property type="project" value="TreeGrafter"/>
</dbReference>
<dbReference type="GO" id="GO:0043240">
    <property type="term" value="C:Fanconi anaemia nuclear complex"/>
    <property type="evidence" value="ECO:0007669"/>
    <property type="project" value="InterPro"/>
</dbReference>
<protein>
    <submittedName>
        <fullName evidence="3">FA core complex associated protein 24</fullName>
    </submittedName>
</protein>
<dbReference type="PANTHER" id="PTHR31786">
    <property type="entry name" value="FANCONI ANEMIA CORE COMPLEX-ASSOCIATED PROTEIN 24"/>
    <property type="match status" value="1"/>
</dbReference>
<evidence type="ECO:0000313" key="3">
    <source>
        <dbReference type="Ensembl" id="ENSECRP00000033069.1"/>
    </source>
</evidence>
<feature type="domain" description="Fanconi anemia core complex-associated protein 24 pseudonuclease" evidence="2">
    <location>
        <begin position="25"/>
        <end position="121"/>
    </location>
</feature>
<reference evidence="3" key="2">
    <citation type="submission" date="2025-09" db="UniProtKB">
        <authorList>
            <consortium name="Ensembl"/>
        </authorList>
    </citation>
    <scope>IDENTIFICATION</scope>
</reference>
<organism evidence="3 4">
    <name type="scientific">Erpetoichthys calabaricus</name>
    <name type="common">Rope fish</name>
    <name type="synonym">Calamoichthys calabaricus</name>
    <dbReference type="NCBI Taxonomy" id="27687"/>
    <lineage>
        <taxon>Eukaryota</taxon>
        <taxon>Metazoa</taxon>
        <taxon>Chordata</taxon>
        <taxon>Craniata</taxon>
        <taxon>Vertebrata</taxon>
        <taxon>Euteleostomi</taxon>
        <taxon>Actinopterygii</taxon>
        <taxon>Polypteriformes</taxon>
        <taxon>Polypteridae</taxon>
        <taxon>Erpetoichthys</taxon>
    </lineage>
</organism>
<keyword evidence="4" id="KW-1185">Reference proteome</keyword>
<accession>A0A8C4TR94</accession>
<dbReference type="Proteomes" id="UP000694620">
    <property type="component" value="Unassembled WGS sequence"/>
</dbReference>
<dbReference type="Pfam" id="PF17949">
    <property type="entry name" value="PND"/>
    <property type="match status" value="1"/>
</dbReference>
<dbReference type="InterPro" id="IPR026985">
    <property type="entry name" value="FAAP24"/>
</dbReference>
<proteinExistence type="predicted"/>
<dbReference type="Gene3D" id="3.40.50.10130">
    <property type="match status" value="1"/>
</dbReference>
<dbReference type="AlphaFoldDB" id="A0A8C4TR94"/>
<sequence length="149" mass="17371">MFLQYLFLTLLIVHYCMAQYLMHKKPIFEDGLDSLDFHLPNQTCVLYISETDVVIGNNYKRKLVRFRNATKLYGIVLTEKTRLSDQYFPFVQKFVVLELGMPLFPIANQAEASGFLIQWVSFAFNFSVRMPLIKLNQLTFVSKAKIGEE</sequence>
<feature type="signal peptide" evidence="1">
    <location>
        <begin position="1"/>
        <end position="18"/>
    </location>
</feature>
<keyword evidence="1" id="KW-0732">Signal</keyword>
<dbReference type="InterPro" id="IPR040646">
    <property type="entry name" value="PND"/>
</dbReference>
<dbReference type="PANTHER" id="PTHR31786:SF2">
    <property type="entry name" value="FANCONI ANEMIA CORE COMPLEX-ASSOCIATED PROTEIN 24"/>
    <property type="match status" value="1"/>
</dbReference>
<dbReference type="CDD" id="cd20076">
    <property type="entry name" value="XPF_nuclease_FAAP24"/>
    <property type="match status" value="1"/>
</dbReference>
<feature type="chain" id="PRO_5034847680" evidence="1">
    <location>
        <begin position="19"/>
        <end position="149"/>
    </location>
</feature>
<dbReference type="Ensembl" id="ENSECRT00000033794.1">
    <property type="protein sequence ID" value="ENSECRP00000033069.1"/>
    <property type="gene ID" value="ENSECRG00000022388.1"/>
</dbReference>
<evidence type="ECO:0000313" key="4">
    <source>
        <dbReference type="Proteomes" id="UP000694620"/>
    </source>
</evidence>
<name>A0A8C4TR94_ERPCA</name>
<dbReference type="GeneTree" id="ENSGT00390000009456"/>